<dbReference type="GO" id="GO:0015935">
    <property type="term" value="C:small ribosomal subunit"/>
    <property type="evidence" value="ECO:0007669"/>
    <property type="project" value="InterPro"/>
</dbReference>
<evidence type="ECO:0000256" key="6">
    <source>
        <dbReference type="ARBA" id="ARBA00023274"/>
    </source>
</evidence>
<feature type="domain" description="Small ribosomal subunit protein uS7" evidence="8">
    <location>
        <begin position="2"/>
        <end position="149"/>
    </location>
</feature>
<dbReference type="InterPro" id="IPR036823">
    <property type="entry name" value="Ribosomal_uS7_dom_sf"/>
</dbReference>
<comment type="function">
    <text evidence="7">One of the primary rRNA binding proteins, it binds directly to 16S rRNA where it nucleates assembly of the head domain of the 30S subunit. Is located at the subunit interface close to the decoding center, probably blocks exit of the E-site tRNA.</text>
</comment>
<keyword evidence="5 7" id="KW-0689">Ribosomal protein</keyword>
<evidence type="ECO:0000313" key="9">
    <source>
        <dbReference type="EMBL" id="KTR96063.1"/>
    </source>
</evidence>
<dbReference type="InterPro" id="IPR023798">
    <property type="entry name" value="Ribosomal_uS7_dom"/>
</dbReference>
<reference evidence="11 12" key="1">
    <citation type="journal article" date="2016" name="Front. Microbiol.">
        <title>Genomic Resource of Rice Seed Associated Bacteria.</title>
        <authorList>
            <person name="Midha S."/>
            <person name="Bansal K."/>
            <person name="Sharma S."/>
            <person name="Kumar N."/>
            <person name="Patil P.P."/>
            <person name="Chaudhry V."/>
            <person name="Patil P.B."/>
        </authorList>
    </citation>
    <scope>NUCLEOTIDE SEQUENCE [LARGE SCALE GENOMIC DNA]</scope>
    <source>
        <strain evidence="9 12">NS220</strain>
        <strain evidence="10 11">RSA3</strain>
    </source>
</reference>
<dbReference type="EMBL" id="LDRV01000033">
    <property type="protein sequence ID" value="KTS13172.1"/>
    <property type="molecule type" value="Genomic_DNA"/>
</dbReference>
<proteinExistence type="inferred from homology"/>
<comment type="caution">
    <text evidence="9">The sequence shown here is derived from an EMBL/GenBank/DDBJ whole genome shotgun (WGS) entry which is preliminary data.</text>
</comment>
<dbReference type="RefSeq" id="WP_058595427.1">
    <property type="nucleotide sequence ID" value="NZ_JAUTBC010000001.1"/>
</dbReference>
<comment type="similarity">
    <text evidence="1 7">Belongs to the universal ribosomal protein uS7 family.</text>
</comment>
<evidence type="ECO:0000313" key="10">
    <source>
        <dbReference type="EMBL" id="KTS13172.1"/>
    </source>
</evidence>
<dbReference type="PANTHER" id="PTHR11205">
    <property type="entry name" value="RIBOSOMAL PROTEIN S7"/>
    <property type="match status" value="1"/>
</dbReference>
<dbReference type="NCBIfam" id="TIGR01029">
    <property type="entry name" value="rpsG_bact"/>
    <property type="match status" value="1"/>
</dbReference>
<dbReference type="EMBL" id="LDRT01000019">
    <property type="protein sequence ID" value="KTR96063.1"/>
    <property type="molecule type" value="Genomic_DNA"/>
</dbReference>
<evidence type="ECO:0000256" key="7">
    <source>
        <dbReference type="HAMAP-Rule" id="MF_00480"/>
    </source>
</evidence>
<sequence>MPRKGPAPKRPVVNDPVYGAPVVTQLVNKILVDGKKSIAEAIVYDALRGVEAKNSQDAVATLKKALDNVRPTLEVKSRRVGGSTYQVPVEVKPHRANTLALRWLVSYAKGRREKTMTERLQNEILDASNGLGAAVKRREDTHKMAESNRAFAHYRW</sequence>
<gene>
    <name evidence="7" type="primary">rpsG</name>
    <name evidence="9" type="ORF">NS220_03730</name>
    <name evidence="10" type="ORF">RSA3_05945</name>
</gene>
<keyword evidence="3 7" id="KW-0699">rRNA-binding</keyword>
<dbReference type="GO" id="GO:0006412">
    <property type="term" value="P:translation"/>
    <property type="evidence" value="ECO:0007669"/>
    <property type="project" value="UniProtKB-UniRule"/>
</dbReference>
<dbReference type="Gene3D" id="1.10.455.10">
    <property type="entry name" value="Ribosomal protein S7 domain"/>
    <property type="match status" value="1"/>
</dbReference>
<evidence type="ECO:0000259" key="8">
    <source>
        <dbReference type="Pfam" id="PF00177"/>
    </source>
</evidence>
<dbReference type="HAMAP" id="MF_00480_B">
    <property type="entry name" value="Ribosomal_uS7_B"/>
    <property type="match status" value="1"/>
</dbReference>
<evidence type="ECO:0000256" key="2">
    <source>
        <dbReference type="ARBA" id="ARBA00022555"/>
    </source>
</evidence>
<protein>
    <recommendedName>
        <fullName evidence="7">Small ribosomal subunit protein uS7</fullName>
    </recommendedName>
</protein>
<dbReference type="GO" id="GO:0019843">
    <property type="term" value="F:rRNA binding"/>
    <property type="evidence" value="ECO:0007669"/>
    <property type="project" value="UniProtKB-UniRule"/>
</dbReference>
<dbReference type="Proteomes" id="UP000072189">
    <property type="component" value="Unassembled WGS sequence"/>
</dbReference>
<dbReference type="PATRIC" id="fig|2033.4.peg.3497"/>
<dbReference type="Proteomes" id="UP000075025">
    <property type="component" value="Unassembled WGS sequence"/>
</dbReference>
<keyword evidence="2 7" id="KW-0820">tRNA-binding</keyword>
<accession>A0A147F005</accession>
<evidence type="ECO:0000256" key="5">
    <source>
        <dbReference type="ARBA" id="ARBA00022980"/>
    </source>
</evidence>
<dbReference type="GO" id="GO:0003735">
    <property type="term" value="F:structural constituent of ribosome"/>
    <property type="evidence" value="ECO:0007669"/>
    <property type="project" value="InterPro"/>
</dbReference>
<dbReference type="SUPFAM" id="SSF47973">
    <property type="entry name" value="Ribosomal protein S7"/>
    <property type="match status" value="1"/>
</dbReference>
<evidence type="ECO:0000256" key="3">
    <source>
        <dbReference type="ARBA" id="ARBA00022730"/>
    </source>
</evidence>
<dbReference type="InterPro" id="IPR000235">
    <property type="entry name" value="Ribosomal_uS7"/>
</dbReference>
<keyword evidence="4 7" id="KW-0694">RNA-binding</keyword>
<dbReference type="PIRSF" id="PIRSF002122">
    <property type="entry name" value="RPS7p_RPS7a_RPS5e_RPS7o"/>
    <property type="match status" value="1"/>
</dbReference>
<dbReference type="Pfam" id="PF00177">
    <property type="entry name" value="Ribosomal_S7"/>
    <property type="match status" value="1"/>
</dbReference>
<dbReference type="GO" id="GO:0000049">
    <property type="term" value="F:tRNA binding"/>
    <property type="evidence" value="ECO:0007669"/>
    <property type="project" value="UniProtKB-UniRule"/>
</dbReference>
<organism evidence="9 12">
    <name type="scientific">Microbacterium testaceum</name>
    <name type="common">Aureobacterium testaceum</name>
    <name type="synonym">Brevibacterium testaceum</name>
    <dbReference type="NCBI Taxonomy" id="2033"/>
    <lineage>
        <taxon>Bacteria</taxon>
        <taxon>Bacillati</taxon>
        <taxon>Actinomycetota</taxon>
        <taxon>Actinomycetes</taxon>
        <taxon>Micrococcales</taxon>
        <taxon>Microbacteriaceae</taxon>
        <taxon>Microbacterium</taxon>
    </lineage>
</organism>
<name>A0A147F005_MICTE</name>
<evidence type="ECO:0000313" key="11">
    <source>
        <dbReference type="Proteomes" id="UP000072189"/>
    </source>
</evidence>
<evidence type="ECO:0000313" key="12">
    <source>
        <dbReference type="Proteomes" id="UP000075025"/>
    </source>
</evidence>
<keyword evidence="6 7" id="KW-0687">Ribonucleoprotein</keyword>
<dbReference type="CDD" id="cd14869">
    <property type="entry name" value="uS7_Bacteria"/>
    <property type="match status" value="1"/>
</dbReference>
<dbReference type="AlphaFoldDB" id="A0A147F005"/>
<evidence type="ECO:0000256" key="1">
    <source>
        <dbReference type="ARBA" id="ARBA00007151"/>
    </source>
</evidence>
<dbReference type="InterPro" id="IPR005717">
    <property type="entry name" value="Ribosomal_uS7_bac/org-type"/>
</dbReference>
<dbReference type="FunFam" id="1.10.455.10:FF:000001">
    <property type="entry name" value="30S ribosomal protein S7"/>
    <property type="match status" value="1"/>
</dbReference>
<comment type="subunit">
    <text evidence="7">Part of the 30S ribosomal subunit. Contacts proteins S9 and S11.</text>
</comment>
<evidence type="ECO:0000256" key="4">
    <source>
        <dbReference type="ARBA" id="ARBA00022884"/>
    </source>
</evidence>
<dbReference type="OrthoDB" id="9807653at2"/>